<organism evidence="1 2">
    <name type="scientific">Zasmidium cellare</name>
    <name type="common">Wine cellar mold</name>
    <name type="synonym">Racodium cellare</name>
    <dbReference type="NCBI Taxonomy" id="395010"/>
    <lineage>
        <taxon>Eukaryota</taxon>
        <taxon>Fungi</taxon>
        <taxon>Dikarya</taxon>
        <taxon>Ascomycota</taxon>
        <taxon>Pezizomycotina</taxon>
        <taxon>Dothideomycetes</taxon>
        <taxon>Dothideomycetidae</taxon>
        <taxon>Mycosphaerellales</taxon>
        <taxon>Mycosphaerellaceae</taxon>
        <taxon>Zasmidium</taxon>
    </lineage>
</organism>
<comment type="caution">
    <text evidence="1">The sequence shown here is derived from an EMBL/GenBank/DDBJ whole genome shotgun (WGS) entry which is preliminary data.</text>
</comment>
<sequence>MAMKPWLLQTPSEFLSKYNTTPAEFERQLEEKHALYTKLTIWVFVFYRGGILLKRQADTWTIPILQFTTGGPDNPSDNYRPRILERIVDHLDQTNFPQTMTHELQFMEFSIPEPSIVAFPSTDLNKPSELLIMAVLTTSNPALEHGIAHWNQALIPQDINFRWVNKGNVADIPLSTATTKRLSADHFRSAWERLIVCSTQRLPDRVPDHGWPILCTAMLEGVLLTRGIVTNTTVPETGVVAVSQGQEKRYLALIPMTQQEYDANPVGNLTRLGQEDLTVVGRWKDMEFDGMNTFRAWPSVMDLTGRLREGMGWDWE</sequence>
<protein>
    <submittedName>
        <fullName evidence="1">Uncharacterized protein</fullName>
    </submittedName>
</protein>
<proteinExistence type="predicted"/>
<evidence type="ECO:0000313" key="1">
    <source>
        <dbReference type="EMBL" id="KAK4500203.1"/>
    </source>
</evidence>
<name>A0ABR0EGG1_ZASCE</name>
<gene>
    <name evidence="1" type="ORF">PRZ48_008389</name>
</gene>
<accession>A0ABR0EGG1</accession>
<keyword evidence="2" id="KW-1185">Reference proteome</keyword>
<reference evidence="1 2" key="1">
    <citation type="journal article" date="2023" name="G3 (Bethesda)">
        <title>A chromosome-level genome assembly of Zasmidium syzygii isolated from banana leaves.</title>
        <authorList>
            <person name="van Westerhoven A.C."/>
            <person name="Mehrabi R."/>
            <person name="Talebi R."/>
            <person name="Steentjes M.B.F."/>
            <person name="Corcolon B."/>
            <person name="Chong P.A."/>
            <person name="Kema G.H.J."/>
            <person name="Seidl M.F."/>
        </authorList>
    </citation>
    <scope>NUCLEOTIDE SEQUENCE [LARGE SCALE GENOMIC DNA]</scope>
    <source>
        <strain evidence="1 2">P124</strain>
    </source>
</reference>
<evidence type="ECO:0000313" key="2">
    <source>
        <dbReference type="Proteomes" id="UP001305779"/>
    </source>
</evidence>
<dbReference type="Proteomes" id="UP001305779">
    <property type="component" value="Unassembled WGS sequence"/>
</dbReference>
<dbReference type="EMBL" id="JAXOVC010000006">
    <property type="protein sequence ID" value="KAK4500203.1"/>
    <property type="molecule type" value="Genomic_DNA"/>
</dbReference>